<sequence length="345" mass="34997">MTAVNDNKVRFVVICNTIISIGILLACGIFVKVIYDDINDMFTNVLEEMRTFKEITEDAATDLTAINLNSELSLNGRRYDPEGASRYKKQTLNDGSISCDTLSVLEVYFSKVSGSSSFNRMLFTECSANMVKCPPGPRGPPGVPGYDGPDGEDGLPGIPGPNGISLFPMKYNNGKCIKCPKGPPGIAGGIGAPGERGEKGPDGINGERLGSEVVGPPGPPGPPGDPGIPGPMGPPGEDGENGLPGTLAVPGRPGLPGPIGPPGPVGPPGEPGIAVDGEPGLTGLPGNPGLPGSPGSIGPDGEIGAPGIPGSDAAYCTCPPRSSFSIIKVGENTSEAATSAADFYY</sequence>
<accession>A0A915PM42</accession>
<dbReference type="GO" id="GO:0042302">
    <property type="term" value="F:structural constituent of cuticle"/>
    <property type="evidence" value="ECO:0007669"/>
    <property type="project" value="InterPro"/>
</dbReference>
<dbReference type="Pfam" id="PF01391">
    <property type="entry name" value="Collagen"/>
    <property type="match status" value="1"/>
</dbReference>
<evidence type="ECO:0000256" key="2">
    <source>
        <dbReference type="SAM" id="MobiDB-lite"/>
    </source>
</evidence>
<dbReference type="AlphaFoldDB" id="A0A915PM42"/>
<keyword evidence="3" id="KW-1133">Transmembrane helix</keyword>
<keyword evidence="5" id="KW-1185">Reference proteome</keyword>
<reference evidence="6" key="1">
    <citation type="submission" date="2022-11" db="UniProtKB">
        <authorList>
            <consortium name="WormBaseParasite"/>
        </authorList>
    </citation>
    <scope>IDENTIFICATION</scope>
</reference>
<feature type="compositionally biased region" description="Pro residues" evidence="2">
    <location>
        <begin position="216"/>
        <end position="234"/>
    </location>
</feature>
<evidence type="ECO:0000259" key="4">
    <source>
        <dbReference type="SMART" id="SM01088"/>
    </source>
</evidence>
<feature type="compositionally biased region" description="Low complexity" evidence="2">
    <location>
        <begin position="293"/>
        <end position="303"/>
    </location>
</feature>
<dbReference type="PANTHER" id="PTHR24637">
    <property type="entry name" value="COLLAGEN"/>
    <property type="match status" value="1"/>
</dbReference>
<protein>
    <submittedName>
        <fullName evidence="6">Nematode cuticle collagen N-terminal domain-containing protein</fullName>
    </submittedName>
</protein>
<dbReference type="WBParaSite" id="sdigi.contig255.g6741.t1">
    <property type="protein sequence ID" value="sdigi.contig255.g6741.t1"/>
    <property type="gene ID" value="sdigi.contig255.g6741"/>
</dbReference>
<feature type="region of interest" description="Disordered" evidence="2">
    <location>
        <begin position="191"/>
        <end position="308"/>
    </location>
</feature>
<dbReference type="Proteomes" id="UP000887581">
    <property type="component" value="Unplaced"/>
</dbReference>
<proteinExistence type="predicted"/>
<keyword evidence="3" id="KW-0472">Membrane</keyword>
<dbReference type="Pfam" id="PF01484">
    <property type="entry name" value="Col_cuticle_N"/>
    <property type="match status" value="1"/>
</dbReference>
<dbReference type="InterPro" id="IPR002486">
    <property type="entry name" value="Col_cuticle_N"/>
</dbReference>
<name>A0A915PM42_9BILA</name>
<feature type="transmembrane region" description="Helical" evidence="3">
    <location>
        <begin position="12"/>
        <end position="35"/>
    </location>
</feature>
<dbReference type="InterPro" id="IPR008160">
    <property type="entry name" value="Collagen"/>
</dbReference>
<dbReference type="PANTHER" id="PTHR24637:SF236">
    <property type="entry name" value="NEMATODE CUTICLE COLLAGEN N-TERMINAL DOMAIN-CONTAINING PROTEIN"/>
    <property type="match status" value="1"/>
</dbReference>
<organism evidence="5 6">
    <name type="scientific">Setaria digitata</name>
    <dbReference type="NCBI Taxonomy" id="48799"/>
    <lineage>
        <taxon>Eukaryota</taxon>
        <taxon>Metazoa</taxon>
        <taxon>Ecdysozoa</taxon>
        <taxon>Nematoda</taxon>
        <taxon>Chromadorea</taxon>
        <taxon>Rhabditida</taxon>
        <taxon>Spirurina</taxon>
        <taxon>Spiruromorpha</taxon>
        <taxon>Filarioidea</taxon>
        <taxon>Setariidae</taxon>
        <taxon>Setaria</taxon>
    </lineage>
</organism>
<evidence type="ECO:0000256" key="1">
    <source>
        <dbReference type="ARBA" id="ARBA00022737"/>
    </source>
</evidence>
<evidence type="ECO:0000313" key="6">
    <source>
        <dbReference type="WBParaSite" id="sdigi.contig255.g6741.t1"/>
    </source>
</evidence>
<keyword evidence="3" id="KW-0812">Transmembrane</keyword>
<keyword evidence="1" id="KW-0677">Repeat</keyword>
<evidence type="ECO:0000313" key="5">
    <source>
        <dbReference type="Proteomes" id="UP000887581"/>
    </source>
</evidence>
<evidence type="ECO:0000256" key="3">
    <source>
        <dbReference type="SAM" id="Phobius"/>
    </source>
</evidence>
<feature type="compositionally biased region" description="Pro residues" evidence="2">
    <location>
        <begin position="253"/>
        <end position="270"/>
    </location>
</feature>
<dbReference type="SMART" id="SM01088">
    <property type="entry name" value="Col_cuticle_N"/>
    <property type="match status" value="1"/>
</dbReference>
<feature type="compositionally biased region" description="Low complexity" evidence="2">
    <location>
        <begin position="277"/>
        <end position="287"/>
    </location>
</feature>
<feature type="domain" description="Nematode cuticle collagen N-terminal" evidence="4">
    <location>
        <begin position="11"/>
        <end position="63"/>
    </location>
</feature>